<dbReference type="PROSITE" id="PS51767">
    <property type="entry name" value="PEPTIDASE_A1"/>
    <property type="match status" value="1"/>
</dbReference>
<evidence type="ECO:0000256" key="8">
    <source>
        <dbReference type="ARBA" id="ARBA00023157"/>
    </source>
</evidence>
<feature type="active site" evidence="10">
    <location>
        <position position="104"/>
    </location>
</feature>
<feature type="compositionally biased region" description="Low complexity" evidence="13">
    <location>
        <begin position="1099"/>
        <end position="1108"/>
    </location>
</feature>
<dbReference type="InterPro" id="IPR021109">
    <property type="entry name" value="Peptidase_aspartic_dom_sf"/>
</dbReference>
<feature type="signal peptide" evidence="14">
    <location>
        <begin position="1"/>
        <end position="17"/>
    </location>
</feature>
<comment type="caution">
    <text evidence="16">The sequence shown here is derived from an EMBL/GenBank/DDBJ whole genome shotgun (WGS) entry which is preliminary data.</text>
</comment>
<dbReference type="STRING" id="2594813.A0A395MBQ8"/>
<feature type="compositionally biased region" description="Acidic residues" evidence="13">
    <location>
        <begin position="500"/>
        <end position="511"/>
    </location>
</feature>
<keyword evidence="4 12" id="KW-0645">Protease</keyword>
<dbReference type="PANTHER" id="PTHR47966:SF51">
    <property type="entry name" value="BETA-SITE APP-CLEAVING ENZYME, ISOFORM A-RELATED"/>
    <property type="match status" value="1"/>
</dbReference>
<keyword evidence="9" id="KW-0325">Glycoprotein</keyword>
<feature type="region of interest" description="Disordered" evidence="13">
    <location>
        <begin position="1201"/>
        <end position="1247"/>
    </location>
</feature>
<feature type="compositionally biased region" description="Polar residues" evidence="13">
    <location>
        <begin position="1201"/>
        <end position="1246"/>
    </location>
</feature>
<name>A0A395MBQ8_9HYPO</name>
<dbReference type="PRINTS" id="PR00792">
    <property type="entry name" value="PEPSIN"/>
</dbReference>
<dbReference type="SUPFAM" id="SSF50630">
    <property type="entry name" value="Acid proteases"/>
    <property type="match status" value="1"/>
</dbReference>
<comment type="subcellular location">
    <subcellularLocation>
        <location evidence="1">Vacuole</location>
    </subcellularLocation>
</comment>
<evidence type="ECO:0000256" key="7">
    <source>
        <dbReference type="ARBA" id="ARBA00022801"/>
    </source>
</evidence>
<dbReference type="GO" id="GO:0000324">
    <property type="term" value="C:fungal-type vacuole"/>
    <property type="evidence" value="ECO:0007669"/>
    <property type="project" value="TreeGrafter"/>
</dbReference>
<dbReference type="FunFam" id="2.40.70.10:FF:000002">
    <property type="entry name" value="Vacuolar aspartic proteinase"/>
    <property type="match status" value="1"/>
</dbReference>
<dbReference type="PROSITE" id="PS00141">
    <property type="entry name" value="ASP_PROTEASE"/>
    <property type="match status" value="2"/>
</dbReference>
<dbReference type="Pfam" id="PF00026">
    <property type="entry name" value="Asp"/>
    <property type="match status" value="1"/>
</dbReference>
<sequence>MKSALLTAAALLGSAQAGVHKMKLNKVPLADQLAMNSVEDHLQSLGQKYMGASRPKNAADYAFATNVPSVEGGHPVPVSNFMNAQYFSEITIGTPPQSFKVVLDTGSSNLWVPSQQCGSIACYLHSKYDSSASSTYKSNGSEFEIHYGSGSLSGFVSNDVVSIGDIEIKDQDFAEATKEPGLAFAFGRFDGILGLGYDRIAVNGMVPPFYQMVNQKLLDEPVFAFYLDGQEGESEAMFGGVDKSKYTGDLEYIPLRRKAYWEVDLDAIAFGDEVAEQENTGAILDTGTSLNVLPSSLAELLNKEIGAKKGYNGQYTIDCEKRSSLPDITFTLAGSNYSLPATDYILEVQGSCISTFQGMDFPEPVGPLVILGDAFLRRYYSVYDLGKNAVALARANMDMVLDTVSAIHYRYHLLLLTTIVLLPTATVAATIAILDTTAYRDEARPRRRRKKKNDGLLFEAIMTTPTTAQPAAIQANGTPESPTLDKAQSVAPGKRKRDVDEEDDRDEDMTSDEQKPAITNGEPKKDQRDLIRSFVEVLSSYDVAPSILKRPLPESSDDDDDEDDHRAKRQKSTDPSTISDKAIANAYENLDQVADDLVSAIHIAFKEIKTQPSNNKDGSADDTLRMQITEFKDRAMELLRREKAYPKVNADPLPVESKLPPSPQKGALVLSLVGYAPQEKRLFSSLPASAEAGLRDLALPPGLSLTHVMPTTPHERAQTLGDLFSSPRSLPPLQPPKQPKTQAKGNTLDFYRPELTDNCKLRNSSYFTTKLSAGCYLDYSNATPSSQTMNKQRERAQSLAGKRPSTTELELSEMESLFRGAFSSFAPCKDDSGAVVPSSVAGRMWWQRSGHKNFQNMIEVEYYGDGNNEETNDDDNAMEIDEKAIQEAIDNWDESVVDPSLEEALGTKRTSEEKEVDEILEEVSDLIETLSSYQRIRNLNLPNSQNRSSSDPVTGDMLATPGPTPSEGEQATYQMLKAQLALIIKTLPPYAVAKLNGDQLEDLLISTKVQVQTDGYKGVMEEDEAGVQARLRAQQQAAQVSARPPPQRTPSISGVSYGHHTPQNQYATPQRAPSMSQQQYYRPGPTPSFQPQPQPRPMPTQARPQPTQYSRPNGYPAQYATQVAKAQTPYGHQNMPQYASQQRPQFGQMPAQPATPSQRYPYQPGYPQQQVATPAQPNFGVYTNGQAIPQRTMSPVVNRQAWSASPNTVQQQQPPRYGTPNQAAGNQMNRYPSNPPQQGTPAQNPGLTGYHTVIPEAQQQRILDQAKARVAAQERSAMFTDKIAQPGTPGYGVGNGQAGVMDANRLAAARASIAAQQKPPTPNSSRSSMNGTPGPPPPHKVTPVPVPPIPGMQHKPSQ</sequence>
<evidence type="ECO:0000256" key="10">
    <source>
        <dbReference type="PIRSR" id="PIRSR601461-1"/>
    </source>
</evidence>
<evidence type="ECO:0000256" key="1">
    <source>
        <dbReference type="ARBA" id="ARBA00004116"/>
    </source>
</evidence>
<comment type="similarity">
    <text evidence="2 12">Belongs to the peptidase A1 family.</text>
</comment>
<feature type="region of interest" description="Disordered" evidence="13">
    <location>
        <begin position="1034"/>
        <end position="1115"/>
    </location>
</feature>
<dbReference type="InterPro" id="IPR001461">
    <property type="entry name" value="Aspartic_peptidase_A1"/>
</dbReference>
<feature type="domain" description="Peptidase A1" evidence="15">
    <location>
        <begin position="86"/>
        <end position="393"/>
    </location>
</feature>
<feature type="compositionally biased region" description="Polar residues" evidence="13">
    <location>
        <begin position="941"/>
        <end position="952"/>
    </location>
</feature>
<dbReference type="Proteomes" id="UP000265631">
    <property type="component" value="Unassembled WGS sequence"/>
</dbReference>
<evidence type="ECO:0000256" key="12">
    <source>
        <dbReference type="RuleBase" id="RU000454"/>
    </source>
</evidence>
<dbReference type="Pfam" id="PF25289">
    <property type="entry name" value="DUF7877"/>
    <property type="match status" value="1"/>
</dbReference>
<keyword evidence="5 14" id="KW-0732">Signal</keyword>
<evidence type="ECO:0000259" key="15">
    <source>
        <dbReference type="PROSITE" id="PS51767"/>
    </source>
</evidence>
<evidence type="ECO:0000256" key="14">
    <source>
        <dbReference type="SAM" id="SignalP"/>
    </source>
</evidence>
<feature type="chain" id="PRO_5017402911" description="Peptidase A1 domain-containing protein" evidence="14">
    <location>
        <begin position="18"/>
        <end position="1358"/>
    </location>
</feature>
<keyword evidence="8 11" id="KW-1015">Disulfide bond</keyword>
<organism evidence="16 17">
    <name type="scientific">Fusarium flagelliforme</name>
    <dbReference type="NCBI Taxonomy" id="2675880"/>
    <lineage>
        <taxon>Eukaryota</taxon>
        <taxon>Fungi</taxon>
        <taxon>Dikarya</taxon>
        <taxon>Ascomycota</taxon>
        <taxon>Pezizomycotina</taxon>
        <taxon>Sordariomycetes</taxon>
        <taxon>Hypocreomycetidae</taxon>
        <taxon>Hypocreales</taxon>
        <taxon>Nectriaceae</taxon>
        <taxon>Fusarium</taxon>
        <taxon>Fusarium incarnatum-equiseti species complex</taxon>
    </lineage>
</organism>
<dbReference type="Pfam" id="PF25009">
    <property type="entry name" value="DUF7785"/>
    <property type="match status" value="1"/>
</dbReference>
<evidence type="ECO:0000256" key="4">
    <source>
        <dbReference type="ARBA" id="ARBA00022670"/>
    </source>
</evidence>
<feature type="disulfide bond" evidence="11">
    <location>
        <begin position="117"/>
        <end position="122"/>
    </location>
</feature>
<dbReference type="FunFam" id="2.40.70.10:FF:000036">
    <property type="entry name" value="Vacuolar aspartic protease"/>
    <property type="match status" value="1"/>
</dbReference>
<reference evidence="16 17" key="1">
    <citation type="journal article" date="2018" name="PLoS Pathog.">
        <title>Evolution of structural diversity of trichothecenes, a family of toxins produced by plant pathogenic and entomopathogenic fungi.</title>
        <authorList>
            <person name="Proctor R.H."/>
            <person name="McCormick S.P."/>
            <person name="Kim H.S."/>
            <person name="Cardoza R.E."/>
            <person name="Stanley A.M."/>
            <person name="Lindo L."/>
            <person name="Kelly A."/>
            <person name="Brown D.W."/>
            <person name="Lee T."/>
            <person name="Vaughan M.M."/>
            <person name="Alexander N.J."/>
            <person name="Busman M."/>
            <person name="Gutierrez S."/>
        </authorList>
    </citation>
    <scope>NUCLEOTIDE SEQUENCE [LARGE SCALE GENOMIC DNA]</scope>
    <source>
        <strain evidence="16 17">NRRL 13405</strain>
    </source>
</reference>
<feature type="compositionally biased region" description="Pro residues" evidence="13">
    <location>
        <begin position="1333"/>
        <end position="1350"/>
    </location>
</feature>
<dbReference type="InterPro" id="IPR033121">
    <property type="entry name" value="PEPTIDASE_A1"/>
</dbReference>
<protein>
    <recommendedName>
        <fullName evidence="15">Peptidase A1 domain-containing protein</fullName>
    </recommendedName>
</protein>
<dbReference type="InterPro" id="IPR056687">
    <property type="entry name" value="DUF7785"/>
</dbReference>
<evidence type="ECO:0000256" key="2">
    <source>
        <dbReference type="ARBA" id="ARBA00007447"/>
    </source>
</evidence>
<feature type="compositionally biased region" description="Polar residues" evidence="13">
    <location>
        <begin position="1132"/>
        <end position="1145"/>
    </location>
</feature>
<evidence type="ECO:0000256" key="5">
    <source>
        <dbReference type="ARBA" id="ARBA00022729"/>
    </source>
</evidence>
<evidence type="ECO:0000256" key="6">
    <source>
        <dbReference type="ARBA" id="ARBA00022750"/>
    </source>
</evidence>
<feature type="region of interest" description="Disordered" evidence="13">
    <location>
        <begin position="468"/>
        <end position="527"/>
    </location>
</feature>
<keyword evidence="17" id="KW-1185">Reference proteome</keyword>
<evidence type="ECO:0000256" key="11">
    <source>
        <dbReference type="PIRSR" id="PIRSR601461-2"/>
    </source>
</evidence>
<keyword evidence="7 12" id="KW-0378">Hydrolase</keyword>
<dbReference type="InterPro" id="IPR057199">
    <property type="entry name" value="DUF7877"/>
</dbReference>
<evidence type="ECO:0000313" key="16">
    <source>
        <dbReference type="EMBL" id="RFN45288.1"/>
    </source>
</evidence>
<feature type="region of interest" description="Disordered" evidence="13">
    <location>
        <begin position="722"/>
        <end position="744"/>
    </location>
</feature>
<dbReference type="PANTHER" id="PTHR47966">
    <property type="entry name" value="BETA-SITE APP-CLEAVING ENZYME, ISOFORM A-RELATED"/>
    <property type="match status" value="1"/>
</dbReference>
<accession>A0A395MBQ8</accession>
<feature type="compositionally biased region" description="Pro residues" evidence="13">
    <location>
        <begin position="1084"/>
        <end position="1098"/>
    </location>
</feature>
<feature type="region of interest" description="Disordered" evidence="13">
    <location>
        <begin position="548"/>
        <end position="580"/>
    </location>
</feature>
<dbReference type="GO" id="GO:0006508">
    <property type="term" value="P:proteolysis"/>
    <property type="evidence" value="ECO:0007669"/>
    <property type="project" value="UniProtKB-KW"/>
</dbReference>
<gene>
    <name evidence="16" type="ORF">FIE12Z_10473</name>
</gene>
<dbReference type="GO" id="GO:0004190">
    <property type="term" value="F:aspartic-type endopeptidase activity"/>
    <property type="evidence" value="ECO:0007669"/>
    <property type="project" value="UniProtKB-KW"/>
</dbReference>
<dbReference type="Gene3D" id="2.40.70.10">
    <property type="entry name" value="Acid Proteases"/>
    <property type="match status" value="2"/>
</dbReference>
<evidence type="ECO:0000256" key="9">
    <source>
        <dbReference type="ARBA" id="ARBA00023180"/>
    </source>
</evidence>
<keyword evidence="6 12" id="KW-0064">Aspartyl protease</keyword>
<feature type="region of interest" description="Disordered" evidence="13">
    <location>
        <begin position="941"/>
        <end position="969"/>
    </location>
</feature>
<dbReference type="EMBL" id="PXXK01000360">
    <property type="protein sequence ID" value="RFN45288.1"/>
    <property type="molecule type" value="Genomic_DNA"/>
</dbReference>
<feature type="compositionally biased region" description="Pro residues" evidence="13">
    <location>
        <begin position="729"/>
        <end position="738"/>
    </location>
</feature>
<feature type="active site" evidence="10">
    <location>
        <position position="285"/>
    </location>
</feature>
<proteinExistence type="inferred from homology"/>
<evidence type="ECO:0000256" key="3">
    <source>
        <dbReference type="ARBA" id="ARBA00022554"/>
    </source>
</evidence>
<evidence type="ECO:0000256" key="13">
    <source>
        <dbReference type="SAM" id="MobiDB-lite"/>
    </source>
</evidence>
<feature type="region of interest" description="Disordered" evidence="13">
    <location>
        <begin position="1132"/>
        <end position="1157"/>
    </location>
</feature>
<feature type="region of interest" description="Disordered" evidence="13">
    <location>
        <begin position="1309"/>
        <end position="1358"/>
    </location>
</feature>
<dbReference type="InterPro" id="IPR001969">
    <property type="entry name" value="Aspartic_peptidase_AS"/>
</dbReference>
<feature type="compositionally biased region" description="Polar residues" evidence="13">
    <location>
        <begin position="1061"/>
        <end position="1080"/>
    </location>
</feature>
<evidence type="ECO:0000313" key="17">
    <source>
        <dbReference type="Proteomes" id="UP000265631"/>
    </source>
</evidence>
<keyword evidence="3" id="KW-0926">Vacuole</keyword>